<keyword evidence="1" id="KW-0472">Membrane</keyword>
<dbReference type="Proteomes" id="UP001595823">
    <property type="component" value="Unassembled WGS sequence"/>
</dbReference>
<keyword evidence="1" id="KW-1133">Transmembrane helix</keyword>
<sequence>MRLGRRQWTAIAGGALAATAAIGGGIYAKRRRDRARSEIEELTAPAAREEIESLERSVDETWEHNPIGV</sequence>
<name>A0ABV8TZU1_9ACTN</name>
<evidence type="ECO:0000313" key="3">
    <source>
        <dbReference type="Proteomes" id="UP001595823"/>
    </source>
</evidence>
<gene>
    <name evidence="2" type="ORF">ACFPET_14120</name>
</gene>
<keyword evidence="3" id="KW-1185">Reference proteome</keyword>
<keyword evidence="1" id="KW-0812">Transmembrane</keyword>
<evidence type="ECO:0008006" key="4">
    <source>
        <dbReference type="Google" id="ProtNLM"/>
    </source>
</evidence>
<accession>A0ABV8TZU1</accession>
<comment type="caution">
    <text evidence="2">The sequence shown here is derived from an EMBL/GenBank/DDBJ whole genome shotgun (WGS) entry which is preliminary data.</text>
</comment>
<evidence type="ECO:0000313" key="2">
    <source>
        <dbReference type="EMBL" id="MFC4336339.1"/>
    </source>
</evidence>
<evidence type="ECO:0000256" key="1">
    <source>
        <dbReference type="SAM" id="Phobius"/>
    </source>
</evidence>
<protein>
    <recommendedName>
        <fullName evidence="4">YtxH domain-containing protein</fullName>
    </recommendedName>
</protein>
<reference evidence="3" key="1">
    <citation type="journal article" date="2019" name="Int. J. Syst. Evol. Microbiol.">
        <title>The Global Catalogue of Microorganisms (GCM) 10K type strain sequencing project: providing services to taxonomists for standard genome sequencing and annotation.</title>
        <authorList>
            <consortium name="The Broad Institute Genomics Platform"/>
            <consortium name="The Broad Institute Genome Sequencing Center for Infectious Disease"/>
            <person name="Wu L."/>
            <person name="Ma J."/>
        </authorList>
    </citation>
    <scope>NUCLEOTIDE SEQUENCE [LARGE SCALE GENOMIC DNA]</scope>
    <source>
        <strain evidence="3">IBRC-M 10908</strain>
    </source>
</reference>
<dbReference type="EMBL" id="JBHSDK010000018">
    <property type="protein sequence ID" value="MFC4336339.1"/>
    <property type="molecule type" value="Genomic_DNA"/>
</dbReference>
<feature type="transmembrane region" description="Helical" evidence="1">
    <location>
        <begin position="6"/>
        <end position="28"/>
    </location>
</feature>
<proteinExistence type="predicted"/>
<dbReference type="RefSeq" id="WP_380622165.1">
    <property type="nucleotide sequence ID" value="NZ_JBHSDK010000018.1"/>
</dbReference>
<organism evidence="2 3">
    <name type="scientific">Salininema proteolyticum</name>
    <dbReference type="NCBI Taxonomy" id="1607685"/>
    <lineage>
        <taxon>Bacteria</taxon>
        <taxon>Bacillati</taxon>
        <taxon>Actinomycetota</taxon>
        <taxon>Actinomycetes</taxon>
        <taxon>Glycomycetales</taxon>
        <taxon>Glycomycetaceae</taxon>
        <taxon>Salininema</taxon>
    </lineage>
</organism>